<accession>A0A9W9JD69</accession>
<dbReference type="Proteomes" id="UP001150904">
    <property type="component" value="Unassembled WGS sequence"/>
</dbReference>
<sequence length="939" mass="105489">MSFGFSIGDFVTVIDRANIIRRNFVGAPAQFKALSDEYCATVLLVRNLTIVINDIKINLSGTTLCNAQETRLQEIAVSCSNVLTGIEKTIERYSAIDAPHSFKRIWKRLKWEPDDASDLRNRLCSNIGLLNAINGRMTRDGVLDLLKYKSNEENQQCLDWLSPTNYAIQQSNFIGRRQQGTGGWLPESLKFQVWLERPQQTLFCPGIPGAGKTIIASIVINELEIRFGNDRDVGIAYLFCSFEHYDDQIQKAESLLASILRQLAQCLGLIPESVIALHAKHKAKGSRPSFNEISKALRSIVSGLTRVFIVIDALDECNTLAISPILDEFFDIQLTTRLNILATSRFVPEIMARFQKMPSQEIRATNPDVMVYLNTNLRKLPAFVSRNQPLQQEIVKKITAAADGMFLLAQLHLDSLSEKRSERAIKRELEGLARSSQTYDTAYDKTMKRIEGQGSDRRNMAIEALSWVTCARRPLTRLELLQALAVELGESSFHEDNLPDIEDIISVCAGLITITSDPSGDIIRLVHYTTKEYFERKWTRWFADAHNRIATIWFTGLHLAAYFGLERVVQTLIQHCDQSHVVDSTGRTPFMWAIHAGHNEVVKLFLENFVNAHVRDRMGRTPISLAASVGCVYVVNLLLDYDVNPDSTDIDCQTPLSWAAYRGYNEIAQLLVRRGANPDPKDEYGKTPLSWAAADGWVEIVHFLLQQAVEVDSKDELGRTPISWAAENGHTAVVRLLLEKGASPDSKDVEGHTPLFWAIHYGHEAVIRLFQMRPISLNPWIPFCAKAKKKSPHLRNARFAKDVDLRSVIDWLDDIPNTEPVVVPRREEMAFIVDAYGKKRDNQRSATQESLYSKRISSSSYGRARFGAAMPSVKRGTKRVNTKMPTAKDPMILGPKSSQPESCLATNRLVNVVDTLTPALKGTKAPIDALPSDSPWPMT</sequence>
<protein>
    <submittedName>
        <fullName evidence="5">Ankyrin repeat protein</fullName>
    </submittedName>
</protein>
<dbReference type="PRINTS" id="PR01415">
    <property type="entry name" value="ANKYRIN"/>
</dbReference>
<evidence type="ECO:0000256" key="1">
    <source>
        <dbReference type="ARBA" id="ARBA00022737"/>
    </source>
</evidence>
<evidence type="ECO:0000313" key="6">
    <source>
        <dbReference type="Proteomes" id="UP001150904"/>
    </source>
</evidence>
<keyword evidence="2" id="KW-0040">ANK repeat</keyword>
<dbReference type="Pfam" id="PF22939">
    <property type="entry name" value="WHD_GPIID"/>
    <property type="match status" value="1"/>
</dbReference>
<organism evidence="5 6">
    <name type="scientific">Penicillium cinerascens</name>
    <dbReference type="NCBI Taxonomy" id="70096"/>
    <lineage>
        <taxon>Eukaryota</taxon>
        <taxon>Fungi</taxon>
        <taxon>Dikarya</taxon>
        <taxon>Ascomycota</taxon>
        <taxon>Pezizomycotina</taxon>
        <taxon>Eurotiomycetes</taxon>
        <taxon>Eurotiomycetidae</taxon>
        <taxon>Eurotiales</taxon>
        <taxon>Aspergillaceae</taxon>
        <taxon>Penicillium</taxon>
    </lineage>
</organism>
<dbReference type="Gene3D" id="1.25.40.20">
    <property type="entry name" value="Ankyrin repeat-containing domain"/>
    <property type="match status" value="1"/>
</dbReference>
<feature type="domain" description="Nephrocystin 3-like N-terminal" evidence="4">
    <location>
        <begin position="180"/>
        <end position="345"/>
    </location>
</feature>
<dbReference type="PROSITE" id="PS50088">
    <property type="entry name" value="ANK_REPEAT"/>
    <property type="match status" value="5"/>
</dbReference>
<dbReference type="SUPFAM" id="SSF52540">
    <property type="entry name" value="P-loop containing nucleoside triphosphate hydrolases"/>
    <property type="match status" value="1"/>
</dbReference>
<feature type="repeat" description="ANK" evidence="2">
    <location>
        <begin position="651"/>
        <end position="683"/>
    </location>
</feature>
<dbReference type="InterPro" id="IPR056884">
    <property type="entry name" value="NPHP3-like_N"/>
</dbReference>
<dbReference type="RefSeq" id="XP_058305223.1">
    <property type="nucleotide sequence ID" value="XM_058455235.1"/>
</dbReference>
<dbReference type="SMART" id="SM00248">
    <property type="entry name" value="ANK"/>
    <property type="match status" value="7"/>
</dbReference>
<feature type="repeat" description="ANK" evidence="2">
    <location>
        <begin position="585"/>
        <end position="617"/>
    </location>
</feature>
<dbReference type="PANTHER" id="PTHR10039">
    <property type="entry name" value="AMELOGENIN"/>
    <property type="match status" value="1"/>
</dbReference>
<dbReference type="PROSITE" id="PS50297">
    <property type="entry name" value="ANK_REP_REGION"/>
    <property type="match status" value="5"/>
</dbReference>
<dbReference type="InterPro" id="IPR027417">
    <property type="entry name" value="P-loop_NTPase"/>
</dbReference>
<keyword evidence="1" id="KW-0677">Repeat</keyword>
<dbReference type="OrthoDB" id="195446at2759"/>
<dbReference type="PANTHER" id="PTHR10039:SF15">
    <property type="entry name" value="NACHT DOMAIN-CONTAINING PROTEIN"/>
    <property type="match status" value="1"/>
</dbReference>
<feature type="repeat" description="ANK" evidence="2">
    <location>
        <begin position="684"/>
        <end position="716"/>
    </location>
</feature>
<dbReference type="GeneID" id="83182536"/>
<name>A0A9W9JD69_9EURO</name>
<reference evidence="5" key="2">
    <citation type="journal article" date="2023" name="IMA Fungus">
        <title>Comparative genomic study of the Penicillium genus elucidates a diverse pangenome and 15 lateral gene transfer events.</title>
        <authorList>
            <person name="Petersen C."/>
            <person name="Sorensen T."/>
            <person name="Nielsen M.R."/>
            <person name="Sondergaard T.E."/>
            <person name="Sorensen J.L."/>
            <person name="Fitzpatrick D.A."/>
            <person name="Frisvad J.C."/>
            <person name="Nielsen K.L."/>
        </authorList>
    </citation>
    <scope>NUCLEOTIDE SEQUENCE</scope>
    <source>
        <strain evidence="5">IBT 15544</strain>
    </source>
</reference>
<dbReference type="InterPro" id="IPR002110">
    <property type="entry name" value="Ankyrin_rpt"/>
</dbReference>
<dbReference type="Pfam" id="PF12796">
    <property type="entry name" value="Ank_2"/>
    <property type="match status" value="2"/>
</dbReference>
<dbReference type="InterPro" id="IPR036770">
    <property type="entry name" value="Ankyrin_rpt-contain_sf"/>
</dbReference>
<evidence type="ECO:0000313" key="5">
    <source>
        <dbReference type="EMBL" id="KAJ5194735.1"/>
    </source>
</evidence>
<keyword evidence="6" id="KW-1185">Reference proteome</keyword>
<comment type="caution">
    <text evidence="5">The sequence shown here is derived from an EMBL/GenBank/DDBJ whole genome shotgun (WGS) entry which is preliminary data.</text>
</comment>
<feature type="repeat" description="ANK" evidence="2">
    <location>
        <begin position="717"/>
        <end position="749"/>
    </location>
</feature>
<dbReference type="Pfam" id="PF00023">
    <property type="entry name" value="Ank"/>
    <property type="match status" value="1"/>
</dbReference>
<dbReference type="InterPro" id="IPR054471">
    <property type="entry name" value="GPIID_WHD"/>
</dbReference>
<gene>
    <name evidence="5" type="ORF">N7498_008173</name>
</gene>
<dbReference type="AlphaFoldDB" id="A0A9W9JD69"/>
<evidence type="ECO:0000259" key="3">
    <source>
        <dbReference type="Pfam" id="PF22939"/>
    </source>
</evidence>
<evidence type="ECO:0000259" key="4">
    <source>
        <dbReference type="Pfam" id="PF24883"/>
    </source>
</evidence>
<dbReference type="Gene3D" id="3.40.50.300">
    <property type="entry name" value="P-loop containing nucleotide triphosphate hydrolases"/>
    <property type="match status" value="1"/>
</dbReference>
<dbReference type="SUPFAM" id="SSF48403">
    <property type="entry name" value="Ankyrin repeat"/>
    <property type="match status" value="1"/>
</dbReference>
<feature type="repeat" description="ANK" evidence="2">
    <location>
        <begin position="618"/>
        <end position="650"/>
    </location>
</feature>
<evidence type="ECO:0000256" key="2">
    <source>
        <dbReference type="PROSITE-ProRule" id="PRU00023"/>
    </source>
</evidence>
<dbReference type="Pfam" id="PF24883">
    <property type="entry name" value="NPHP3_N"/>
    <property type="match status" value="1"/>
</dbReference>
<feature type="domain" description="GPI inositol-deacylase winged helix" evidence="3">
    <location>
        <begin position="453"/>
        <end position="534"/>
    </location>
</feature>
<dbReference type="EMBL" id="JAPQKR010000015">
    <property type="protein sequence ID" value="KAJ5194735.1"/>
    <property type="molecule type" value="Genomic_DNA"/>
</dbReference>
<reference evidence="5" key="1">
    <citation type="submission" date="2022-12" db="EMBL/GenBank/DDBJ databases">
        <authorList>
            <person name="Petersen C."/>
        </authorList>
    </citation>
    <scope>NUCLEOTIDE SEQUENCE</scope>
    <source>
        <strain evidence="5">IBT 15544</strain>
    </source>
</reference>
<proteinExistence type="predicted"/>